<accession>A0A6G1GQC8</accession>
<sequence length="160" mass="18110">MVSPGHPHALLGHLNNRGRLTTFGMHLVQLFSVWRSSSGHHIESRFWICICICRSASLGESTPRRQRGGASRNFLHVEAGLKGPCSLEALVAWEDVDPRFWRAAGLEWPSMGVVVERQARDYCRFQVHRISHVSVHKPQAVKSCKISLQCQSVTWPLYLL</sequence>
<protein>
    <submittedName>
        <fullName evidence="1">Uncharacterized protein</fullName>
    </submittedName>
</protein>
<dbReference type="EMBL" id="ML977178">
    <property type="protein sequence ID" value="KAF1983022.1"/>
    <property type="molecule type" value="Genomic_DNA"/>
</dbReference>
<organism evidence="1 2">
    <name type="scientific">Aulographum hederae CBS 113979</name>
    <dbReference type="NCBI Taxonomy" id="1176131"/>
    <lineage>
        <taxon>Eukaryota</taxon>
        <taxon>Fungi</taxon>
        <taxon>Dikarya</taxon>
        <taxon>Ascomycota</taxon>
        <taxon>Pezizomycotina</taxon>
        <taxon>Dothideomycetes</taxon>
        <taxon>Pleosporomycetidae</taxon>
        <taxon>Aulographales</taxon>
        <taxon>Aulographaceae</taxon>
    </lineage>
</organism>
<keyword evidence="2" id="KW-1185">Reference proteome</keyword>
<dbReference type="AlphaFoldDB" id="A0A6G1GQC8"/>
<evidence type="ECO:0000313" key="2">
    <source>
        <dbReference type="Proteomes" id="UP000800041"/>
    </source>
</evidence>
<dbReference type="Proteomes" id="UP000800041">
    <property type="component" value="Unassembled WGS sequence"/>
</dbReference>
<evidence type="ECO:0000313" key="1">
    <source>
        <dbReference type="EMBL" id="KAF1983022.1"/>
    </source>
</evidence>
<reference evidence="1" key="1">
    <citation type="journal article" date="2020" name="Stud. Mycol.">
        <title>101 Dothideomycetes genomes: a test case for predicting lifestyles and emergence of pathogens.</title>
        <authorList>
            <person name="Haridas S."/>
            <person name="Albert R."/>
            <person name="Binder M."/>
            <person name="Bloem J."/>
            <person name="Labutti K."/>
            <person name="Salamov A."/>
            <person name="Andreopoulos B."/>
            <person name="Baker S."/>
            <person name="Barry K."/>
            <person name="Bills G."/>
            <person name="Bluhm B."/>
            <person name="Cannon C."/>
            <person name="Castanera R."/>
            <person name="Culley D."/>
            <person name="Daum C."/>
            <person name="Ezra D."/>
            <person name="Gonzalez J."/>
            <person name="Henrissat B."/>
            <person name="Kuo A."/>
            <person name="Liang C."/>
            <person name="Lipzen A."/>
            <person name="Lutzoni F."/>
            <person name="Magnuson J."/>
            <person name="Mondo S."/>
            <person name="Nolan M."/>
            <person name="Ohm R."/>
            <person name="Pangilinan J."/>
            <person name="Park H.-J."/>
            <person name="Ramirez L."/>
            <person name="Alfaro M."/>
            <person name="Sun H."/>
            <person name="Tritt A."/>
            <person name="Yoshinaga Y."/>
            <person name="Zwiers L.-H."/>
            <person name="Turgeon B."/>
            <person name="Goodwin S."/>
            <person name="Spatafora J."/>
            <person name="Crous P."/>
            <person name="Grigoriev I."/>
        </authorList>
    </citation>
    <scope>NUCLEOTIDE SEQUENCE</scope>
    <source>
        <strain evidence="1">CBS 113979</strain>
    </source>
</reference>
<name>A0A6G1GQC8_9PEZI</name>
<proteinExistence type="predicted"/>
<gene>
    <name evidence="1" type="ORF">K402DRAFT_180729</name>
</gene>